<dbReference type="EMBL" id="JABEOU010000038">
    <property type="protein sequence ID" value="NNG58611.1"/>
    <property type="molecule type" value="Genomic_DNA"/>
</dbReference>
<evidence type="ECO:0000259" key="1">
    <source>
        <dbReference type="Pfam" id="PF08401"/>
    </source>
</evidence>
<dbReference type="Pfam" id="PF08401">
    <property type="entry name" value="ArdcN"/>
    <property type="match status" value="1"/>
</dbReference>
<gene>
    <name evidence="2" type="ORF">HKX06_14670</name>
</gene>
<evidence type="ECO:0000313" key="2">
    <source>
        <dbReference type="EMBL" id="NNG58611.1"/>
    </source>
</evidence>
<reference evidence="2 3" key="1">
    <citation type="submission" date="2020-05" db="EMBL/GenBank/DDBJ databases">
        <title>Draft Genome Sequences of Sphingomonas sp. Isolated from the International Space Station.</title>
        <authorList>
            <person name="Bijlani S."/>
            <person name="Singh N.K."/>
            <person name="Mason C.E."/>
            <person name="Wang C.C."/>
            <person name="Venkateswaran K."/>
        </authorList>
    </citation>
    <scope>NUCLEOTIDE SEQUENCE [LARGE SCALE GENOMIC DNA]</scope>
    <source>
        <strain evidence="2 3">FKI-L5-BR-P1</strain>
    </source>
</reference>
<feature type="domain" description="N-terminal" evidence="1">
    <location>
        <begin position="14"/>
        <end position="131"/>
    </location>
</feature>
<dbReference type="Proteomes" id="UP000550136">
    <property type="component" value="Unassembled WGS sequence"/>
</dbReference>
<organism evidence="2 3">
    <name type="scientific">Sphingomonas paucimobilis</name>
    <name type="common">Pseudomonas paucimobilis</name>
    <dbReference type="NCBI Taxonomy" id="13689"/>
    <lineage>
        <taxon>Bacteria</taxon>
        <taxon>Pseudomonadati</taxon>
        <taxon>Pseudomonadota</taxon>
        <taxon>Alphaproteobacteria</taxon>
        <taxon>Sphingomonadales</taxon>
        <taxon>Sphingomonadaceae</taxon>
        <taxon>Sphingomonas</taxon>
    </lineage>
</organism>
<name>A0A7Y2PD93_SPHPI</name>
<evidence type="ECO:0000313" key="3">
    <source>
        <dbReference type="Proteomes" id="UP000550136"/>
    </source>
</evidence>
<protein>
    <submittedName>
        <fullName evidence="2">DUF1738 domain-containing protein</fullName>
    </submittedName>
</protein>
<dbReference type="InterPro" id="IPR013610">
    <property type="entry name" value="ArdC_N"/>
</dbReference>
<accession>A0A7Y2PD93</accession>
<comment type="caution">
    <text evidence="2">The sequence shown here is derived from an EMBL/GenBank/DDBJ whole genome shotgun (WGS) entry which is preliminary data.</text>
</comment>
<sequence>MTFRRKPVDKPRRDVAAEITSLIIQKLESGVLPWSRPWGLTGAGGRPLRHCGTPYTGINNLYLWAIGDARGYSARTWMTYRQAEELGGQVRRGEHGSHSVYFSSFSKTETDRVTGEEANKNIRFLRSYTVFNVEQIDGAL</sequence>
<proteinExistence type="predicted"/>
<dbReference type="GO" id="GO:0003697">
    <property type="term" value="F:single-stranded DNA binding"/>
    <property type="evidence" value="ECO:0007669"/>
    <property type="project" value="InterPro"/>
</dbReference>
<dbReference type="AlphaFoldDB" id="A0A7Y2PD93"/>